<evidence type="ECO:0000313" key="7">
    <source>
        <dbReference type="Proteomes" id="UP001597010"/>
    </source>
</evidence>
<name>A0ABW3ATU7_9SPHI</name>
<comment type="caution">
    <text evidence="6">The sequence shown here is derived from an EMBL/GenBank/DDBJ whole genome shotgun (WGS) entry which is preliminary data.</text>
</comment>
<evidence type="ECO:0000256" key="2">
    <source>
        <dbReference type="ARBA" id="ARBA00022679"/>
    </source>
</evidence>
<feature type="domain" description="Carbohydrate kinase FGGY N-terminal" evidence="4">
    <location>
        <begin position="4"/>
        <end position="243"/>
    </location>
</feature>
<organism evidence="6 7">
    <name type="scientific">Mucilaginibacter litoreus</name>
    <dbReference type="NCBI Taxonomy" id="1048221"/>
    <lineage>
        <taxon>Bacteria</taxon>
        <taxon>Pseudomonadati</taxon>
        <taxon>Bacteroidota</taxon>
        <taxon>Sphingobacteriia</taxon>
        <taxon>Sphingobacteriales</taxon>
        <taxon>Sphingobacteriaceae</taxon>
        <taxon>Mucilaginibacter</taxon>
    </lineage>
</organism>
<dbReference type="PANTHER" id="PTHR43095:SF2">
    <property type="entry name" value="GLUCONOKINASE"/>
    <property type="match status" value="1"/>
</dbReference>
<dbReference type="PANTHER" id="PTHR43095">
    <property type="entry name" value="SUGAR KINASE"/>
    <property type="match status" value="1"/>
</dbReference>
<proteinExistence type="inferred from homology"/>
<feature type="domain" description="Carbohydrate kinase FGGY C-terminal" evidence="5">
    <location>
        <begin position="253"/>
        <end position="440"/>
    </location>
</feature>
<dbReference type="InterPro" id="IPR018484">
    <property type="entry name" value="FGGY_N"/>
</dbReference>
<dbReference type="InterPro" id="IPR000577">
    <property type="entry name" value="Carb_kinase_FGGY"/>
</dbReference>
<dbReference type="Proteomes" id="UP001597010">
    <property type="component" value="Unassembled WGS sequence"/>
</dbReference>
<dbReference type="EC" id="2.7.1.12" evidence="6"/>
<evidence type="ECO:0000256" key="3">
    <source>
        <dbReference type="ARBA" id="ARBA00022777"/>
    </source>
</evidence>
<dbReference type="GO" id="GO:0046316">
    <property type="term" value="F:gluconokinase activity"/>
    <property type="evidence" value="ECO:0007669"/>
    <property type="project" value="UniProtKB-EC"/>
</dbReference>
<sequence length="498" mass="54171">MQKYFIGVDLGTGSTKAVALNENGKTLATVQHHYSVNSPQHGYSEQNPTLIWLAFIDCISNITAKIGYTPTAISFSSAMHSILPVDEAGNALTDAMLWSDVRSGEIAEELRSSAYAENIYRHTGTAIYAMSPLCKIMWLSKNNPTVFNNAYKFISLKEYVWFKLFGVFEIDYSMASATGMFDILNLKWYEKSLELAGISSSRLSTIVSTQHKRSLKSGDNVAGINPSTIFVTGASDGCCANLGGNAIKPGVAALTIGTSGAVRVGSTKPVYNFNAMTFNYLLKSNVFICGGAVNNGGAALDWLLKNFLNTSNLSSDTYSQVFKEIATVKAGSEGLVFLPYLYAERAPIWDAKSSGAFININAKHQQKHFLRAALEGICFALNDVLNAVEQPEISIQEIVISGGFISSPVWVQVLADITGKRLSVLQSEDASAVGAVYLAMDCLGVDIQTIMAKDTAGRTIIEPDMEAYQLYRKVFVVYKQLYSNIRSSVHQLQVIDGL</sequence>
<protein>
    <submittedName>
        <fullName evidence="6">Gluconokinase</fullName>
        <ecNumber evidence="6">2.7.1.12</ecNumber>
    </submittedName>
</protein>
<dbReference type="PROSITE" id="PS00933">
    <property type="entry name" value="FGGY_KINASES_1"/>
    <property type="match status" value="1"/>
</dbReference>
<reference evidence="7" key="1">
    <citation type="journal article" date="2019" name="Int. J. Syst. Evol. Microbiol.">
        <title>The Global Catalogue of Microorganisms (GCM) 10K type strain sequencing project: providing services to taxonomists for standard genome sequencing and annotation.</title>
        <authorList>
            <consortium name="The Broad Institute Genomics Platform"/>
            <consortium name="The Broad Institute Genome Sequencing Center for Infectious Disease"/>
            <person name="Wu L."/>
            <person name="Ma J."/>
        </authorList>
    </citation>
    <scope>NUCLEOTIDE SEQUENCE [LARGE SCALE GENOMIC DNA]</scope>
    <source>
        <strain evidence="7">CCUG 61484</strain>
    </source>
</reference>
<evidence type="ECO:0000259" key="4">
    <source>
        <dbReference type="Pfam" id="PF00370"/>
    </source>
</evidence>
<dbReference type="Gene3D" id="3.30.420.40">
    <property type="match status" value="2"/>
</dbReference>
<keyword evidence="7" id="KW-1185">Reference proteome</keyword>
<dbReference type="PIRSF" id="PIRSF000538">
    <property type="entry name" value="GlpK"/>
    <property type="match status" value="1"/>
</dbReference>
<dbReference type="CDD" id="cd07770">
    <property type="entry name" value="ASKHA_NBD_FGGY_GntK"/>
    <property type="match status" value="1"/>
</dbReference>
<dbReference type="InterPro" id="IPR018485">
    <property type="entry name" value="FGGY_C"/>
</dbReference>
<evidence type="ECO:0000256" key="1">
    <source>
        <dbReference type="ARBA" id="ARBA00009156"/>
    </source>
</evidence>
<comment type="similarity">
    <text evidence="1">Belongs to the FGGY kinase family.</text>
</comment>
<dbReference type="Pfam" id="PF00370">
    <property type="entry name" value="FGGY_N"/>
    <property type="match status" value="1"/>
</dbReference>
<accession>A0ABW3ATU7</accession>
<dbReference type="SUPFAM" id="SSF53067">
    <property type="entry name" value="Actin-like ATPase domain"/>
    <property type="match status" value="2"/>
</dbReference>
<dbReference type="InterPro" id="IPR018483">
    <property type="entry name" value="Carb_kinase_FGGY_CS"/>
</dbReference>
<dbReference type="EMBL" id="JBHTHZ010000005">
    <property type="protein sequence ID" value="MFD0793896.1"/>
    <property type="molecule type" value="Genomic_DNA"/>
</dbReference>
<dbReference type="Pfam" id="PF02782">
    <property type="entry name" value="FGGY_C"/>
    <property type="match status" value="1"/>
</dbReference>
<evidence type="ECO:0000313" key="6">
    <source>
        <dbReference type="EMBL" id="MFD0793896.1"/>
    </source>
</evidence>
<gene>
    <name evidence="6" type="ORF">ACFQZX_09715</name>
</gene>
<dbReference type="InterPro" id="IPR043129">
    <property type="entry name" value="ATPase_NBD"/>
</dbReference>
<dbReference type="RefSeq" id="WP_377114379.1">
    <property type="nucleotide sequence ID" value="NZ_JBHTHZ010000005.1"/>
</dbReference>
<evidence type="ECO:0000259" key="5">
    <source>
        <dbReference type="Pfam" id="PF02782"/>
    </source>
</evidence>
<keyword evidence="2 6" id="KW-0808">Transferase</keyword>
<keyword evidence="3" id="KW-0418">Kinase</keyword>
<dbReference type="InterPro" id="IPR050406">
    <property type="entry name" value="FGGY_Carb_Kinase"/>
</dbReference>